<evidence type="ECO:0000313" key="6">
    <source>
        <dbReference type="EMBL" id="PAV21652.1"/>
    </source>
</evidence>
<dbReference type="PANTHER" id="PTHR42723">
    <property type="entry name" value="CHLOROPHYLL SYNTHASE"/>
    <property type="match status" value="1"/>
</dbReference>
<feature type="transmembrane region" description="Helical" evidence="5">
    <location>
        <begin position="133"/>
        <end position="153"/>
    </location>
</feature>
<evidence type="ECO:0000256" key="1">
    <source>
        <dbReference type="ARBA" id="ARBA00004141"/>
    </source>
</evidence>
<dbReference type="Pfam" id="PF01040">
    <property type="entry name" value="UbiA"/>
    <property type="match status" value="1"/>
</dbReference>
<evidence type="ECO:0000256" key="3">
    <source>
        <dbReference type="ARBA" id="ARBA00022989"/>
    </source>
</evidence>
<proteinExistence type="predicted"/>
<dbReference type="InterPro" id="IPR000537">
    <property type="entry name" value="UbiA_prenyltransferase"/>
</dbReference>
<evidence type="ECO:0008006" key="8">
    <source>
        <dbReference type="Google" id="ProtNLM"/>
    </source>
</evidence>
<reference evidence="6 7" key="1">
    <citation type="journal article" date="2017" name="Mol. Ecol.">
        <title>Comparative and population genomic landscape of Phellinus noxius: A hypervariable fungus causing root rot in trees.</title>
        <authorList>
            <person name="Chung C.L."/>
            <person name="Lee T.J."/>
            <person name="Akiba M."/>
            <person name="Lee H.H."/>
            <person name="Kuo T.H."/>
            <person name="Liu D."/>
            <person name="Ke H.M."/>
            <person name="Yokoi T."/>
            <person name="Roa M.B."/>
            <person name="Lu M.J."/>
            <person name="Chang Y.Y."/>
            <person name="Ann P.J."/>
            <person name="Tsai J.N."/>
            <person name="Chen C.Y."/>
            <person name="Tzean S.S."/>
            <person name="Ota Y."/>
            <person name="Hattori T."/>
            <person name="Sahashi N."/>
            <person name="Liou R.F."/>
            <person name="Kikuchi T."/>
            <person name="Tsai I.J."/>
        </authorList>
    </citation>
    <scope>NUCLEOTIDE SEQUENCE [LARGE SCALE GENOMIC DNA]</scope>
    <source>
        <strain evidence="6 7">FFPRI411160</strain>
    </source>
</reference>
<dbReference type="STRING" id="2282107.A0A286UPZ8"/>
<dbReference type="Gene3D" id="1.10.357.140">
    <property type="entry name" value="UbiA prenyltransferase"/>
    <property type="match status" value="1"/>
</dbReference>
<dbReference type="PANTHER" id="PTHR42723:SF1">
    <property type="entry name" value="CHLOROPHYLL SYNTHASE, CHLOROPLASTIC"/>
    <property type="match status" value="1"/>
</dbReference>
<dbReference type="InterPro" id="IPR050475">
    <property type="entry name" value="Prenyltransferase_related"/>
</dbReference>
<dbReference type="EMBL" id="NBII01000002">
    <property type="protein sequence ID" value="PAV21652.1"/>
    <property type="molecule type" value="Genomic_DNA"/>
</dbReference>
<evidence type="ECO:0000256" key="2">
    <source>
        <dbReference type="ARBA" id="ARBA00022692"/>
    </source>
</evidence>
<feature type="transmembrane region" description="Helical" evidence="5">
    <location>
        <begin position="104"/>
        <end position="127"/>
    </location>
</feature>
<feature type="transmembrane region" description="Helical" evidence="5">
    <location>
        <begin position="253"/>
        <end position="271"/>
    </location>
</feature>
<dbReference type="GO" id="GO:0016765">
    <property type="term" value="F:transferase activity, transferring alkyl or aryl (other than methyl) groups"/>
    <property type="evidence" value="ECO:0007669"/>
    <property type="project" value="InterPro"/>
</dbReference>
<sequence length="311" mass="34577">MTVENKQIDKSSQTVLDALAYVPSKILYHAWTLFLFTKADIKGVIVPMTLFAVTSTPLTSLSRLPHVVFWLWLTVLQCDLPNQTLGRIEDEKNKSDRPIPSGRISFEAAVVLRWLILPVCFAVSALYSRETVYAAIAICALTYVYNEGGAAAANWFVRDFVIALMYIAWGSGACLIAGTDRTELTNSARVSLLYCLCVVTSTIHAEDFKDVVGDALVGRKTLPIVAPAFARYSFPPLIIAWSVFLSMSWKLPMAAMVAYIALGTLVGWRFVAYDSIKSDQRSFYLYSLWLTLGFTLPANVNLEPMLNRFVA</sequence>
<dbReference type="GO" id="GO:0016020">
    <property type="term" value="C:membrane"/>
    <property type="evidence" value="ECO:0007669"/>
    <property type="project" value="UniProtKB-SubCell"/>
</dbReference>
<comment type="subcellular location">
    <subcellularLocation>
        <location evidence="1">Membrane</location>
        <topology evidence="1">Multi-pass membrane protein</topology>
    </subcellularLocation>
</comment>
<feature type="transmembrane region" description="Helical" evidence="5">
    <location>
        <begin position="160"/>
        <end position="179"/>
    </location>
</feature>
<evidence type="ECO:0000256" key="4">
    <source>
        <dbReference type="ARBA" id="ARBA00023136"/>
    </source>
</evidence>
<gene>
    <name evidence="6" type="ORF">PNOK_0160900</name>
</gene>
<organism evidence="6 7">
    <name type="scientific">Pyrrhoderma noxium</name>
    <dbReference type="NCBI Taxonomy" id="2282107"/>
    <lineage>
        <taxon>Eukaryota</taxon>
        <taxon>Fungi</taxon>
        <taxon>Dikarya</taxon>
        <taxon>Basidiomycota</taxon>
        <taxon>Agaricomycotina</taxon>
        <taxon>Agaricomycetes</taxon>
        <taxon>Hymenochaetales</taxon>
        <taxon>Hymenochaetaceae</taxon>
        <taxon>Pyrrhoderma</taxon>
    </lineage>
</organism>
<dbReference type="InterPro" id="IPR044878">
    <property type="entry name" value="UbiA_sf"/>
</dbReference>
<keyword evidence="3 5" id="KW-1133">Transmembrane helix</keyword>
<feature type="transmembrane region" description="Helical" evidence="5">
    <location>
        <begin position="229"/>
        <end position="247"/>
    </location>
</feature>
<feature type="transmembrane region" description="Helical" evidence="5">
    <location>
        <begin position="283"/>
        <end position="302"/>
    </location>
</feature>
<evidence type="ECO:0000256" key="5">
    <source>
        <dbReference type="SAM" id="Phobius"/>
    </source>
</evidence>
<name>A0A286UPZ8_9AGAM</name>
<dbReference type="AlphaFoldDB" id="A0A286UPZ8"/>
<keyword evidence="4 5" id="KW-0472">Membrane</keyword>
<comment type="caution">
    <text evidence="6">The sequence shown here is derived from an EMBL/GenBank/DDBJ whole genome shotgun (WGS) entry which is preliminary data.</text>
</comment>
<dbReference type="CDD" id="cd13965">
    <property type="entry name" value="PT_UbiA_3"/>
    <property type="match status" value="1"/>
</dbReference>
<dbReference type="InParanoid" id="A0A286UPZ8"/>
<keyword evidence="7" id="KW-1185">Reference proteome</keyword>
<keyword evidence="2 5" id="KW-0812">Transmembrane</keyword>
<dbReference type="OrthoDB" id="434972at2759"/>
<accession>A0A286UPZ8</accession>
<evidence type="ECO:0000313" key="7">
    <source>
        <dbReference type="Proteomes" id="UP000217199"/>
    </source>
</evidence>
<dbReference type="Proteomes" id="UP000217199">
    <property type="component" value="Unassembled WGS sequence"/>
</dbReference>
<protein>
    <recommendedName>
        <fullName evidence="8">UbiA prenyltransferase</fullName>
    </recommendedName>
</protein>